<evidence type="ECO:0000256" key="1">
    <source>
        <dbReference type="SAM" id="MobiDB-lite"/>
    </source>
</evidence>
<accession>A0A2N5SRI8</accession>
<dbReference type="Proteomes" id="UP000235392">
    <property type="component" value="Unassembled WGS sequence"/>
</dbReference>
<feature type="compositionally biased region" description="Polar residues" evidence="1">
    <location>
        <begin position="39"/>
        <end position="51"/>
    </location>
</feature>
<reference evidence="3 4" key="1">
    <citation type="submission" date="2017-11" db="EMBL/GenBank/DDBJ databases">
        <title>De novo assembly and phasing of dikaryotic genomes from two isolates of Puccinia coronata f. sp. avenae, the causal agent of oat crown rust.</title>
        <authorList>
            <person name="Miller M.E."/>
            <person name="Zhang Y."/>
            <person name="Omidvar V."/>
            <person name="Sperschneider J."/>
            <person name="Schwessinger B."/>
            <person name="Raley C."/>
            <person name="Palmer J.M."/>
            <person name="Garnica D."/>
            <person name="Upadhyaya N."/>
            <person name="Rathjen J."/>
            <person name="Taylor J.M."/>
            <person name="Park R.F."/>
            <person name="Dodds P.N."/>
            <person name="Hirsch C.D."/>
            <person name="Kianian S.F."/>
            <person name="Figueroa M."/>
        </authorList>
    </citation>
    <scope>NUCLEOTIDE SEQUENCE [LARGE SCALE GENOMIC DNA]</scope>
    <source>
        <strain evidence="3">12SD80</strain>
    </source>
</reference>
<comment type="caution">
    <text evidence="3">The sequence shown here is derived from an EMBL/GenBank/DDBJ whole genome shotgun (WGS) entry which is preliminary data.</text>
</comment>
<feature type="region of interest" description="Disordered" evidence="1">
    <location>
        <begin position="36"/>
        <end position="74"/>
    </location>
</feature>
<proteinExistence type="predicted"/>
<feature type="signal peptide" evidence="2">
    <location>
        <begin position="1"/>
        <end position="21"/>
    </location>
</feature>
<gene>
    <name evidence="3" type="ORF">PCASD_19715</name>
</gene>
<dbReference type="EMBL" id="PGCI01000786">
    <property type="protein sequence ID" value="PLW15865.1"/>
    <property type="molecule type" value="Genomic_DNA"/>
</dbReference>
<name>A0A2N5SRI8_9BASI</name>
<keyword evidence="2" id="KW-0732">Signal</keyword>
<evidence type="ECO:0000256" key="2">
    <source>
        <dbReference type="SAM" id="SignalP"/>
    </source>
</evidence>
<feature type="chain" id="PRO_5014659257" description="DUF4124 domain-containing protein" evidence="2">
    <location>
        <begin position="22"/>
        <end position="112"/>
    </location>
</feature>
<evidence type="ECO:0008006" key="5">
    <source>
        <dbReference type="Google" id="ProtNLM"/>
    </source>
</evidence>
<protein>
    <recommendedName>
        <fullName evidence="5">DUF4124 domain-containing protein</fullName>
    </recommendedName>
</protein>
<organism evidence="3 4">
    <name type="scientific">Puccinia coronata f. sp. avenae</name>
    <dbReference type="NCBI Taxonomy" id="200324"/>
    <lineage>
        <taxon>Eukaryota</taxon>
        <taxon>Fungi</taxon>
        <taxon>Dikarya</taxon>
        <taxon>Basidiomycota</taxon>
        <taxon>Pucciniomycotina</taxon>
        <taxon>Pucciniomycetes</taxon>
        <taxon>Pucciniales</taxon>
        <taxon>Pucciniaceae</taxon>
        <taxon>Puccinia</taxon>
    </lineage>
</organism>
<evidence type="ECO:0000313" key="4">
    <source>
        <dbReference type="Proteomes" id="UP000235392"/>
    </source>
</evidence>
<dbReference type="AlphaFoldDB" id="A0A2N5SRI8"/>
<evidence type="ECO:0000313" key="3">
    <source>
        <dbReference type="EMBL" id="PLW15865.1"/>
    </source>
</evidence>
<sequence>MHHPLYMLSLLLLLLSATVCASKSVIHNGKYTFSDEKNTPSVTSTGITQEALSKDKDKGSGGRASVKLKGSSGGSVNTLYYTHLLTNEGYQSLWPQQSWHVNLPNCHQKIFF</sequence>